<dbReference type="AlphaFoldDB" id="A0A834X3K9"/>
<accession>A0A834X3K9</accession>
<keyword evidence="7" id="KW-0547">Nucleotide-binding</keyword>
<dbReference type="GO" id="GO:0006355">
    <property type="term" value="P:regulation of DNA-templated transcription"/>
    <property type="evidence" value="ECO:0007669"/>
    <property type="project" value="InterPro"/>
</dbReference>
<evidence type="ECO:0000256" key="8">
    <source>
        <dbReference type="ARBA" id="ARBA00022777"/>
    </source>
</evidence>
<keyword evidence="12" id="KW-0675">Receptor</keyword>
<keyword evidence="9" id="KW-0067">ATP-binding</keyword>
<keyword evidence="5" id="KW-0716">Sensory transduction</keyword>
<feature type="domain" description="Protein kinase" evidence="16">
    <location>
        <begin position="497"/>
        <end position="752"/>
    </location>
</feature>
<dbReference type="Gene3D" id="3.30.450.20">
    <property type="entry name" value="PAS domain"/>
    <property type="match status" value="1"/>
</dbReference>
<dbReference type="InterPro" id="IPR013767">
    <property type="entry name" value="PAS_fold"/>
</dbReference>
<dbReference type="CDD" id="cd13999">
    <property type="entry name" value="STKc_MAP3K-like"/>
    <property type="match status" value="1"/>
</dbReference>
<dbReference type="FunFam" id="1.10.510.10:FF:000476">
    <property type="entry name" value="PAS domain-containing protein tyrosine kinase family protein"/>
    <property type="match status" value="1"/>
</dbReference>
<dbReference type="Pfam" id="PF07714">
    <property type="entry name" value="PK_Tyr_Ser-Thr"/>
    <property type="match status" value="1"/>
</dbReference>
<dbReference type="PROSITE" id="PS50112">
    <property type="entry name" value="PAS"/>
    <property type="match status" value="1"/>
</dbReference>
<dbReference type="Proteomes" id="UP000634136">
    <property type="component" value="Unassembled WGS sequence"/>
</dbReference>
<dbReference type="PANTHER" id="PTHR44329:SF283">
    <property type="entry name" value="PAS DOMAIN-CONTAINING PROTEIN TYROSINE KINASE FAMILY PROTEIN"/>
    <property type="match status" value="1"/>
</dbReference>
<dbReference type="Gene3D" id="1.10.510.10">
    <property type="entry name" value="Transferase(Phosphotransferase) domain 1"/>
    <property type="match status" value="1"/>
</dbReference>
<dbReference type="OrthoDB" id="339325at2759"/>
<dbReference type="SUPFAM" id="SSF55785">
    <property type="entry name" value="PYP-like sensor domain (PAS domain)"/>
    <property type="match status" value="1"/>
</dbReference>
<dbReference type="Pfam" id="PF00989">
    <property type="entry name" value="PAS"/>
    <property type="match status" value="1"/>
</dbReference>
<evidence type="ECO:0000256" key="1">
    <source>
        <dbReference type="ARBA" id="ARBA00004370"/>
    </source>
</evidence>
<dbReference type="InterPro" id="IPR000719">
    <property type="entry name" value="Prot_kinase_dom"/>
</dbReference>
<evidence type="ECO:0000256" key="15">
    <source>
        <dbReference type="SAM" id="MobiDB-lite"/>
    </source>
</evidence>
<organism evidence="18 19">
    <name type="scientific">Senna tora</name>
    <dbReference type="NCBI Taxonomy" id="362788"/>
    <lineage>
        <taxon>Eukaryota</taxon>
        <taxon>Viridiplantae</taxon>
        <taxon>Streptophyta</taxon>
        <taxon>Embryophyta</taxon>
        <taxon>Tracheophyta</taxon>
        <taxon>Spermatophyta</taxon>
        <taxon>Magnoliopsida</taxon>
        <taxon>eudicotyledons</taxon>
        <taxon>Gunneridae</taxon>
        <taxon>Pentapetalae</taxon>
        <taxon>rosids</taxon>
        <taxon>fabids</taxon>
        <taxon>Fabales</taxon>
        <taxon>Fabaceae</taxon>
        <taxon>Caesalpinioideae</taxon>
        <taxon>Cassia clade</taxon>
        <taxon>Senna</taxon>
    </lineage>
</organism>
<evidence type="ECO:0000256" key="13">
    <source>
        <dbReference type="ARBA" id="ARBA00047899"/>
    </source>
</evidence>
<evidence type="ECO:0000313" key="19">
    <source>
        <dbReference type="Proteomes" id="UP000634136"/>
    </source>
</evidence>
<comment type="caution">
    <text evidence="18">The sequence shown here is derived from an EMBL/GenBank/DDBJ whole genome shotgun (WGS) entry which is preliminary data.</text>
</comment>
<feature type="region of interest" description="Disordered" evidence="15">
    <location>
        <begin position="411"/>
        <end position="457"/>
    </location>
</feature>
<keyword evidence="6" id="KW-0808">Transferase</keyword>
<evidence type="ECO:0000256" key="7">
    <source>
        <dbReference type="ARBA" id="ARBA00022741"/>
    </source>
</evidence>
<dbReference type="InterPro" id="IPR000014">
    <property type="entry name" value="PAS"/>
</dbReference>
<keyword evidence="8 18" id="KW-0418">Kinase</keyword>
<evidence type="ECO:0000256" key="4">
    <source>
        <dbReference type="ARBA" id="ARBA00022543"/>
    </source>
</evidence>
<dbReference type="EMBL" id="JAAIUW010000003">
    <property type="protein sequence ID" value="KAF7837712.1"/>
    <property type="molecule type" value="Genomic_DNA"/>
</dbReference>
<evidence type="ECO:0000256" key="5">
    <source>
        <dbReference type="ARBA" id="ARBA00022606"/>
    </source>
</evidence>
<keyword evidence="3" id="KW-0723">Serine/threonine-protein kinase</keyword>
<dbReference type="SMART" id="SM00220">
    <property type="entry name" value="S_TKc"/>
    <property type="match status" value="1"/>
</dbReference>
<dbReference type="SMART" id="SM00091">
    <property type="entry name" value="PAS"/>
    <property type="match status" value="1"/>
</dbReference>
<keyword evidence="19" id="KW-1185">Reference proteome</keyword>
<dbReference type="GO" id="GO:0005524">
    <property type="term" value="F:ATP binding"/>
    <property type="evidence" value="ECO:0007669"/>
    <property type="project" value="UniProtKB-KW"/>
</dbReference>
<dbReference type="Gene3D" id="3.30.200.20">
    <property type="entry name" value="Phosphorylase Kinase, domain 1"/>
    <property type="match status" value="1"/>
</dbReference>
<evidence type="ECO:0000256" key="12">
    <source>
        <dbReference type="ARBA" id="ARBA00023170"/>
    </source>
</evidence>
<comment type="catalytic activity">
    <reaction evidence="14">
        <text>L-seryl-[protein] + ATP = O-phospho-L-seryl-[protein] + ADP + H(+)</text>
        <dbReference type="Rhea" id="RHEA:17989"/>
        <dbReference type="Rhea" id="RHEA-COMP:9863"/>
        <dbReference type="Rhea" id="RHEA-COMP:11604"/>
        <dbReference type="ChEBI" id="CHEBI:15378"/>
        <dbReference type="ChEBI" id="CHEBI:29999"/>
        <dbReference type="ChEBI" id="CHEBI:30616"/>
        <dbReference type="ChEBI" id="CHEBI:83421"/>
        <dbReference type="ChEBI" id="CHEBI:456216"/>
        <dbReference type="EC" id="2.7.11.1"/>
    </reaction>
</comment>
<dbReference type="PANTHER" id="PTHR44329">
    <property type="entry name" value="SERINE/THREONINE-PROTEIN KINASE TNNI3K-RELATED"/>
    <property type="match status" value="1"/>
</dbReference>
<dbReference type="CDD" id="cd00130">
    <property type="entry name" value="PAS"/>
    <property type="match status" value="1"/>
</dbReference>
<proteinExistence type="predicted"/>
<keyword evidence="10" id="KW-0157">Chromophore</keyword>
<keyword evidence="11" id="KW-0472">Membrane</keyword>
<comment type="catalytic activity">
    <reaction evidence="13">
        <text>L-threonyl-[protein] + ATP = O-phospho-L-threonyl-[protein] + ADP + H(+)</text>
        <dbReference type="Rhea" id="RHEA:46608"/>
        <dbReference type="Rhea" id="RHEA-COMP:11060"/>
        <dbReference type="Rhea" id="RHEA-COMP:11605"/>
        <dbReference type="ChEBI" id="CHEBI:15378"/>
        <dbReference type="ChEBI" id="CHEBI:30013"/>
        <dbReference type="ChEBI" id="CHEBI:30616"/>
        <dbReference type="ChEBI" id="CHEBI:61977"/>
        <dbReference type="ChEBI" id="CHEBI:456216"/>
        <dbReference type="EC" id="2.7.11.1"/>
    </reaction>
</comment>
<evidence type="ECO:0000256" key="3">
    <source>
        <dbReference type="ARBA" id="ARBA00022527"/>
    </source>
</evidence>
<dbReference type="InterPro" id="IPR008271">
    <property type="entry name" value="Ser/Thr_kinase_AS"/>
</dbReference>
<comment type="subcellular location">
    <subcellularLocation>
        <location evidence="1">Membrane</location>
    </subcellularLocation>
</comment>
<protein>
    <recommendedName>
        <fullName evidence="2">non-specific serine/threonine protein kinase</fullName>
        <ecNumber evidence="2">2.7.11.1</ecNumber>
    </recommendedName>
</protein>
<evidence type="ECO:0000256" key="10">
    <source>
        <dbReference type="ARBA" id="ARBA00022991"/>
    </source>
</evidence>
<gene>
    <name evidence="18" type="ORF">G2W53_006194</name>
</gene>
<dbReference type="PROSITE" id="PS00108">
    <property type="entry name" value="PROTEIN_KINASE_ST"/>
    <property type="match status" value="1"/>
</dbReference>
<dbReference type="InterPro" id="IPR051681">
    <property type="entry name" value="Ser/Thr_Kinases-Pseudokinases"/>
</dbReference>
<sequence length="775" mass="86456">MGTPPAEELLKKIEDLEAGHAHLKQEMSKLKLSGASDARAEQNHHRQRSHSISPQRSRFGVPRRRAGGGGFDGPASWKKGSSSFKHSSPLQRESRSSDPQNEGEDGFGRRGPSAVNFTDRQYLNILQSMGQSVHILDLNGRIIYWNRSAENLYGYSAEEALGQDGIELLVDPRDFAQATDIINRVSMGEKWTGQFPSKNKMGEKLLVVATNTPFYDDDGSLVGIICVSSDSRPFLEMRVPFSGVKHFETDSGSSNLKSSITARLGLDSQQPLQVGLASKISNLASKVSNKVKSRIRTGENNMDREGGSGESHHSEHCFSDSVLSDQREDANSSGASTPRGDVPPSPFGVFSQVEDKYQGKNLRDFGDESEGKPIHKILTSKAEAWIQKRTLSWPWKANERDGLEGRNVRGPCPWLQNDQENEPVQRKNFSSGMRPENQAGESNRPVNNEASGSWSSSFNVNSTSSASSCGSGSSCAVNNKVDMDTDCLDYEILWEDLTIGEQIGQGSCGTVYHALWYGSDVAVKVFSKQEYSDDVIMSFRQEVSVMKRLRHPNVLLFMGAVTSPQRLCIVTEFLPRGSLFRLLQRNTAKLDWRRRVHMALDIARGVNYLHHCNPPIIHRDLKSSNLLVDKNWTVKVGDFGLSRLKHETFLTTKTGKGTPQWMAPEVLRNEPSDEKSDVYSFGVILWELTTEKIPWETLNSMQVIGAVGFMNQRLEIPKDVDPKWASIIESCWHSDPACRPTFQELLEKLRELQRRYALQFQAARSAGGENAQKES</sequence>
<dbReference type="GO" id="GO:0009881">
    <property type="term" value="F:photoreceptor activity"/>
    <property type="evidence" value="ECO:0007669"/>
    <property type="project" value="UniProtKB-KW"/>
</dbReference>
<dbReference type="EC" id="2.7.11.1" evidence="2"/>
<name>A0A834X3K9_9FABA</name>
<feature type="compositionally biased region" description="Polar residues" evidence="15">
    <location>
        <begin position="439"/>
        <end position="449"/>
    </location>
</feature>
<evidence type="ECO:0000259" key="16">
    <source>
        <dbReference type="PROSITE" id="PS50011"/>
    </source>
</evidence>
<dbReference type="SUPFAM" id="SSF56112">
    <property type="entry name" value="Protein kinase-like (PK-like)"/>
    <property type="match status" value="1"/>
</dbReference>
<reference evidence="18" key="1">
    <citation type="submission" date="2020-09" db="EMBL/GenBank/DDBJ databases">
        <title>Genome-Enabled Discovery of Anthraquinone Biosynthesis in Senna tora.</title>
        <authorList>
            <person name="Kang S.-H."/>
            <person name="Pandey R.P."/>
            <person name="Lee C.-M."/>
            <person name="Sim J.-S."/>
            <person name="Jeong J.-T."/>
            <person name="Choi B.-S."/>
            <person name="Jung M."/>
            <person name="Ginzburg D."/>
            <person name="Zhao K."/>
            <person name="Won S.Y."/>
            <person name="Oh T.-J."/>
            <person name="Yu Y."/>
            <person name="Kim N.-H."/>
            <person name="Lee O.R."/>
            <person name="Lee T.-H."/>
            <person name="Bashyal P."/>
            <person name="Kim T.-S."/>
            <person name="Lee W.-H."/>
            <person name="Kawkins C."/>
            <person name="Kim C.-K."/>
            <person name="Kim J.S."/>
            <person name="Ahn B.O."/>
            <person name="Rhee S.Y."/>
            <person name="Sohng J.K."/>
        </authorList>
    </citation>
    <scope>NUCLEOTIDE SEQUENCE</scope>
    <source>
        <tissue evidence="18">Leaf</tissue>
    </source>
</reference>
<dbReference type="FunFam" id="3.30.200.20:FF:000329">
    <property type="entry name" value="PAS domain-containing protein tyrosine kinase"/>
    <property type="match status" value="1"/>
</dbReference>
<dbReference type="InterPro" id="IPR011009">
    <property type="entry name" value="Kinase-like_dom_sf"/>
</dbReference>
<dbReference type="InterPro" id="IPR035965">
    <property type="entry name" value="PAS-like_dom_sf"/>
</dbReference>
<feature type="domain" description="PAS" evidence="17">
    <location>
        <begin position="118"/>
        <end position="189"/>
    </location>
</feature>
<keyword evidence="4" id="KW-0600">Photoreceptor protein</keyword>
<dbReference type="NCBIfam" id="TIGR00229">
    <property type="entry name" value="sensory_box"/>
    <property type="match status" value="1"/>
</dbReference>
<dbReference type="GO" id="GO:0004674">
    <property type="term" value="F:protein serine/threonine kinase activity"/>
    <property type="evidence" value="ECO:0007669"/>
    <property type="project" value="UniProtKB-KW"/>
</dbReference>
<evidence type="ECO:0000256" key="14">
    <source>
        <dbReference type="ARBA" id="ARBA00048679"/>
    </source>
</evidence>
<evidence type="ECO:0000313" key="18">
    <source>
        <dbReference type="EMBL" id="KAF7837712.1"/>
    </source>
</evidence>
<feature type="region of interest" description="Disordered" evidence="15">
    <location>
        <begin position="290"/>
        <end position="346"/>
    </location>
</feature>
<dbReference type="InterPro" id="IPR001245">
    <property type="entry name" value="Ser-Thr/Tyr_kinase_cat_dom"/>
</dbReference>
<feature type="compositionally biased region" description="Polar residues" evidence="15">
    <location>
        <begin position="79"/>
        <end position="91"/>
    </location>
</feature>
<feature type="region of interest" description="Disordered" evidence="15">
    <location>
        <begin position="20"/>
        <end position="113"/>
    </location>
</feature>
<evidence type="ECO:0000259" key="17">
    <source>
        <dbReference type="PROSITE" id="PS50112"/>
    </source>
</evidence>
<feature type="compositionally biased region" description="Basic and acidic residues" evidence="15">
    <location>
        <begin position="20"/>
        <end position="29"/>
    </location>
</feature>
<evidence type="ECO:0000256" key="6">
    <source>
        <dbReference type="ARBA" id="ARBA00022679"/>
    </source>
</evidence>
<dbReference type="PRINTS" id="PR00109">
    <property type="entry name" value="TYRKINASE"/>
</dbReference>
<dbReference type="GO" id="GO:0016020">
    <property type="term" value="C:membrane"/>
    <property type="evidence" value="ECO:0007669"/>
    <property type="project" value="UniProtKB-SubCell"/>
</dbReference>
<evidence type="ECO:0000256" key="2">
    <source>
        <dbReference type="ARBA" id="ARBA00012513"/>
    </source>
</evidence>
<dbReference type="PROSITE" id="PS50011">
    <property type="entry name" value="PROTEIN_KINASE_DOM"/>
    <property type="match status" value="1"/>
</dbReference>
<evidence type="ECO:0000256" key="11">
    <source>
        <dbReference type="ARBA" id="ARBA00023136"/>
    </source>
</evidence>
<feature type="compositionally biased region" description="Basic and acidic residues" evidence="15">
    <location>
        <begin position="301"/>
        <end position="318"/>
    </location>
</feature>
<evidence type="ECO:0000256" key="9">
    <source>
        <dbReference type="ARBA" id="ARBA00022840"/>
    </source>
</evidence>